<proteinExistence type="predicted"/>
<dbReference type="Pfam" id="PF02082">
    <property type="entry name" value="Rrf2"/>
    <property type="match status" value="1"/>
</dbReference>
<protein>
    <submittedName>
        <fullName evidence="2">Rrf2 family transcriptional regulator</fullName>
    </submittedName>
</protein>
<keyword evidence="3" id="KW-1185">Reference proteome</keyword>
<organism evidence="2 3">
    <name type="scientific">Marinobacter halodurans</name>
    <dbReference type="NCBI Taxonomy" id="2528979"/>
    <lineage>
        <taxon>Bacteria</taxon>
        <taxon>Pseudomonadati</taxon>
        <taxon>Pseudomonadota</taxon>
        <taxon>Gammaproteobacteria</taxon>
        <taxon>Pseudomonadales</taxon>
        <taxon>Marinobacteraceae</taxon>
        <taxon>Marinobacter</taxon>
    </lineage>
</organism>
<comment type="caution">
    <text evidence="2">The sequence shown here is derived from an EMBL/GenBank/DDBJ whole genome shotgun (WGS) entry which is preliminary data.</text>
</comment>
<dbReference type="PANTHER" id="PTHR33221:SF4">
    <property type="entry name" value="HTH-TYPE TRANSCRIPTIONAL REPRESSOR NSRR"/>
    <property type="match status" value="1"/>
</dbReference>
<dbReference type="InterPro" id="IPR000944">
    <property type="entry name" value="Tscrpt_reg_Rrf2"/>
</dbReference>
<dbReference type="NCBIfam" id="TIGR00738">
    <property type="entry name" value="rrf2_super"/>
    <property type="match status" value="1"/>
</dbReference>
<dbReference type="InterPro" id="IPR036390">
    <property type="entry name" value="WH_DNA-bd_sf"/>
</dbReference>
<evidence type="ECO:0000313" key="2">
    <source>
        <dbReference type="EMBL" id="TBW58590.1"/>
    </source>
</evidence>
<evidence type="ECO:0000256" key="1">
    <source>
        <dbReference type="ARBA" id="ARBA00023125"/>
    </source>
</evidence>
<dbReference type="RefSeq" id="WP_131479352.1">
    <property type="nucleotide sequence ID" value="NZ_SJDL01000004.1"/>
</dbReference>
<keyword evidence="1" id="KW-0238">DNA-binding</keyword>
<dbReference type="PANTHER" id="PTHR33221">
    <property type="entry name" value="WINGED HELIX-TURN-HELIX TRANSCRIPTIONAL REGULATOR, RRF2 FAMILY"/>
    <property type="match status" value="1"/>
</dbReference>
<dbReference type="Gene3D" id="1.10.10.10">
    <property type="entry name" value="Winged helix-like DNA-binding domain superfamily/Winged helix DNA-binding domain"/>
    <property type="match status" value="1"/>
</dbReference>
<accession>A0ABY1ZPB8</accession>
<dbReference type="PROSITE" id="PS51197">
    <property type="entry name" value="HTH_RRF2_2"/>
    <property type="match status" value="1"/>
</dbReference>
<evidence type="ECO:0000313" key="3">
    <source>
        <dbReference type="Proteomes" id="UP000313645"/>
    </source>
</evidence>
<dbReference type="Proteomes" id="UP000313645">
    <property type="component" value="Unassembled WGS sequence"/>
</dbReference>
<dbReference type="InterPro" id="IPR036388">
    <property type="entry name" value="WH-like_DNA-bd_sf"/>
</dbReference>
<dbReference type="SUPFAM" id="SSF46785">
    <property type="entry name" value="Winged helix' DNA-binding domain"/>
    <property type="match status" value="1"/>
</dbReference>
<name>A0ABY1ZPB8_9GAMM</name>
<dbReference type="EMBL" id="SJDL01000004">
    <property type="protein sequence ID" value="TBW58590.1"/>
    <property type="molecule type" value="Genomic_DNA"/>
</dbReference>
<gene>
    <name evidence="2" type="ORF">EZI54_04175</name>
</gene>
<reference evidence="2 3" key="1">
    <citation type="submission" date="2019-02" db="EMBL/GenBank/DDBJ databases">
        <title>Marinobacter halodurans sp. nov., a marine bacterium isolated from sea tidal flat.</title>
        <authorList>
            <person name="Yoo Y."/>
            <person name="Lee D.W."/>
            <person name="Kim B.S."/>
            <person name="Kim J.-J."/>
        </authorList>
    </citation>
    <scope>NUCLEOTIDE SEQUENCE [LARGE SCALE GENOMIC DNA]</scope>
    <source>
        <strain evidence="2 3">YJ-S3-2</strain>
    </source>
</reference>
<sequence length="146" mass="15996">MQLTAHTDYSLRLLIYMAVRTDNEPATVQDVALHYGISAHHVAKVARTLVQLGYLTSHRGRGGGLELTRAPSEINIGEVVRQTENLRLLECFGPNSSCPIEPGCTLKSVLGEALQAFIDVLDRYVLADVVENRQELRGLLAKQAAS</sequence>